<comment type="subunit">
    <text evidence="4 5">Interacts with MinD and FtsZ.</text>
</comment>
<dbReference type="AlphaFoldDB" id="A0A563VP07"/>
<evidence type="ECO:0000256" key="3">
    <source>
        <dbReference type="ARBA" id="ARBA00023306"/>
    </source>
</evidence>
<organism evidence="7 8">
    <name type="scientific">Hyella patelloides LEGE 07179</name>
    <dbReference type="NCBI Taxonomy" id="945734"/>
    <lineage>
        <taxon>Bacteria</taxon>
        <taxon>Bacillati</taxon>
        <taxon>Cyanobacteriota</taxon>
        <taxon>Cyanophyceae</taxon>
        <taxon>Pleurocapsales</taxon>
        <taxon>Hyellaceae</taxon>
        <taxon>Hyella</taxon>
    </lineage>
</organism>
<evidence type="ECO:0000259" key="6">
    <source>
        <dbReference type="Pfam" id="PF03775"/>
    </source>
</evidence>
<keyword evidence="8" id="KW-1185">Reference proteome</keyword>
<dbReference type="Proteomes" id="UP000320055">
    <property type="component" value="Unassembled WGS sequence"/>
</dbReference>
<gene>
    <name evidence="5 7" type="primary">minC</name>
    <name evidence="7" type="ORF">H1P_1790003</name>
</gene>
<sequence length="275" mass="30231">MVFEPSLSTDNTSDAPASPLVSCCSQVQIKHKGDRLLLVLPQEGETNLELPWSEVWQELKHLLKRREQSWQPETSVCLVAGDRLVDTRQLQTIAKTLREVELKLTTVSTGRKQTAVAAATAGYSVEQNNRANLSPFISHGQPNSTESLAEPLYLQQTVRSGVEIRHAGTIIVCGDLNPGGVIIAAGDIFVWGRLRGVAHAGARGNRKSRIMALQMEFTQLRIASTVARSPQNLPHSLEPEVAFISNQGISLARANDFTKTRLFSPSEDSWVRTNN</sequence>
<evidence type="ECO:0000313" key="8">
    <source>
        <dbReference type="Proteomes" id="UP000320055"/>
    </source>
</evidence>
<accession>A0A563VP07</accession>
<keyword evidence="1 5" id="KW-0132">Cell division</keyword>
<comment type="similarity">
    <text evidence="5">Belongs to the MinC family.</text>
</comment>
<dbReference type="InterPro" id="IPR036145">
    <property type="entry name" value="MinC_C_sf"/>
</dbReference>
<dbReference type="Pfam" id="PF03775">
    <property type="entry name" value="MinC_C"/>
    <property type="match status" value="1"/>
</dbReference>
<evidence type="ECO:0000256" key="4">
    <source>
        <dbReference type="ARBA" id="ARBA00046874"/>
    </source>
</evidence>
<dbReference type="EMBL" id="CAACVJ010000089">
    <property type="protein sequence ID" value="VEP13015.1"/>
    <property type="molecule type" value="Genomic_DNA"/>
</dbReference>
<dbReference type="RefSeq" id="WP_144871224.1">
    <property type="nucleotide sequence ID" value="NZ_LR213929.1"/>
</dbReference>
<protein>
    <recommendedName>
        <fullName evidence="5">Probable septum site-determining protein MinC</fullName>
    </recommendedName>
</protein>
<dbReference type="SUPFAM" id="SSF63848">
    <property type="entry name" value="Cell-division inhibitor MinC, C-terminal domain"/>
    <property type="match status" value="1"/>
</dbReference>
<dbReference type="HAMAP" id="MF_00267">
    <property type="entry name" value="MinC"/>
    <property type="match status" value="1"/>
</dbReference>
<dbReference type="Gene3D" id="2.160.20.70">
    <property type="match status" value="1"/>
</dbReference>
<dbReference type="OrthoDB" id="9790810at2"/>
<evidence type="ECO:0000256" key="1">
    <source>
        <dbReference type="ARBA" id="ARBA00022618"/>
    </source>
</evidence>
<dbReference type="InterPro" id="IPR005526">
    <property type="entry name" value="Septum_form_inhib_MinC_C"/>
</dbReference>
<reference evidence="7 8" key="1">
    <citation type="submission" date="2019-01" db="EMBL/GenBank/DDBJ databases">
        <authorList>
            <person name="Brito A."/>
        </authorList>
    </citation>
    <scope>NUCLEOTIDE SEQUENCE [LARGE SCALE GENOMIC DNA]</scope>
    <source>
        <strain evidence="7">1</strain>
    </source>
</reference>
<dbReference type="GO" id="GO:0000917">
    <property type="term" value="P:division septum assembly"/>
    <property type="evidence" value="ECO:0007669"/>
    <property type="project" value="UniProtKB-KW"/>
</dbReference>
<dbReference type="GO" id="GO:1901891">
    <property type="term" value="P:regulation of cell septum assembly"/>
    <property type="evidence" value="ECO:0007669"/>
    <property type="project" value="InterPro"/>
</dbReference>
<comment type="function">
    <text evidence="5">Cell division inhibitor that blocks the formation of polar Z ring septums. Rapidly oscillates between the poles of the cell to destabilize FtsZ filaments that have formed before they mature into polar Z rings. Prevents FtsZ polymerization.</text>
</comment>
<dbReference type="PANTHER" id="PTHR34108">
    <property type="entry name" value="SEPTUM SITE-DETERMINING PROTEIN MINC"/>
    <property type="match status" value="1"/>
</dbReference>
<evidence type="ECO:0000256" key="5">
    <source>
        <dbReference type="HAMAP-Rule" id="MF_00267"/>
    </source>
</evidence>
<evidence type="ECO:0000256" key="2">
    <source>
        <dbReference type="ARBA" id="ARBA00023210"/>
    </source>
</evidence>
<dbReference type="InterPro" id="IPR016098">
    <property type="entry name" value="CAP/MinC_C"/>
</dbReference>
<keyword evidence="3 5" id="KW-0131">Cell cycle</keyword>
<feature type="domain" description="Septum formation inhibitor MinC C-terminal" evidence="6">
    <location>
        <begin position="154"/>
        <end position="248"/>
    </location>
</feature>
<proteinExistence type="inferred from homology"/>
<dbReference type="NCBIfam" id="TIGR01222">
    <property type="entry name" value="minC"/>
    <property type="match status" value="1"/>
</dbReference>
<dbReference type="NCBIfam" id="NF001778">
    <property type="entry name" value="PRK00513.2-4"/>
    <property type="match status" value="1"/>
</dbReference>
<dbReference type="GO" id="GO:0000902">
    <property type="term" value="P:cell morphogenesis"/>
    <property type="evidence" value="ECO:0007669"/>
    <property type="project" value="InterPro"/>
</dbReference>
<dbReference type="InterPro" id="IPR013033">
    <property type="entry name" value="MinC"/>
</dbReference>
<name>A0A563VP07_9CYAN</name>
<keyword evidence="2 5" id="KW-0717">Septation</keyword>
<dbReference type="PANTHER" id="PTHR34108:SF1">
    <property type="entry name" value="SEPTUM SITE-DETERMINING PROTEIN MINC"/>
    <property type="match status" value="1"/>
</dbReference>
<evidence type="ECO:0000313" key="7">
    <source>
        <dbReference type="EMBL" id="VEP13015.1"/>
    </source>
</evidence>